<dbReference type="EMBL" id="FSHM01000018">
    <property type="protein sequence ID" value="SIC26286.1"/>
    <property type="molecule type" value="Genomic_DNA"/>
</dbReference>
<feature type="region of interest" description="Disordered" evidence="1">
    <location>
        <begin position="406"/>
        <end position="446"/>
    </location>
</feature>
<feature type="compositionally biased region" description="Polar residues" evidence="1">
    <location>
        <begin position="411"/>
        <end position="421"/>
    </location>
</feature>
<evidence type="ECO:0000256" key="1">
    <source>
        <dbReference type="SAM" id="MobiDB-lite"/>
    </source>
</evidence>
<evidence type="ECO:0000313" key="3">
    <source>
        <dbReference type="Proteomes" id="UP000185210"/>
    </source>
</evidence>
<protein>
    <recommendedName>
        <fullName evidence="4">WXG100 family type VII secretion target</fullName>
    </recommendedName>
</protein>
<sequence length="446" mass="48835">MTTISHVRGCQPETMNAYGDGLIAANRTFTDQIQGMRSAVDNTMLHWQGSAASAASGRAWSEQVAATQMDDAVTAVADHYKAFGTQLSGIKGTLLDIVDKEVPAAGMTVADDGKVTAPKVPSNGKKLLDQFVLQQMLDMQAESFQTRIKDNLNSFSDTEGKASQAILGGANDLMALKRHPDSPTPHPFGVEPGQSGGPEYVLGEPTKPQYNFTDDFEYGSQKPTEQDYRDSLKWQSMLKGAEVLKPELDDATDMYAHYWDNNGTPKEFDYTEAYREDQGIKMSVDSEVARAAAAADQMVRDGHTNFSITGDTRTVGSNDPSLPYPKTEDWQKTIGAYQQWSHGNVRVEGNRVFMDVTVEAQDRYNFNKGAADIATGQPDNANGRFAELGWAKPFDTHGSITKTISWELGQPPQSGTMTDVSVPQRDPGGEDRIDNRNASGPMWPKR</sequence>
<comment type="caution">
    <text evidence="2">The sequence shown here is derived from an EMBL/GenBank/DDBJ whole genome shotgun (WGS) entry which is preliminary data.</text>
</comment>
<accession>A0AB38D7D2</accession>
<reference evidence="2 3" key="1">
    <citation type="submission" date="2016-11" db="EMBL/GenBank/DDBJ databases">
        <authorList>
            <consortium name="Pathogen Informatics"/>
        </authorList>
    </citation>
    <scope>NUCLEOTIDE SEQUENCE [LARGE SCALE GENOMIC DNA]</scope>
    <source>
        <strain evidence="2 3">104</strain>
    </source>
</reference>
<dbReference type="RefSeq" id="WP_052537019.1">
    <property type="nucleotide sequence ID" value="NZ_FSFL01000001.1"/>
</dbReference>
<name>A0AB38D7D2_9MYCO</name>
<gene>
    <name evidence="2" type="ORF">SAMEA2070301_05651</name>
</gene>
<organism evidence="2 3">
    <name type="scientific">Mycobacteroides abscessus subsp. abscessus</name>
    <dbReference type="NCBI Taxonomy" id="1185650"/>
    <lineage>
        <taxon>Bacteria</taxon>
        <taxon>Bacillati</taxon>
        <taxon>Actinomycetota</taxon>
        <taxon>Actinomycetes</taxon>
        <taxon>Mycobacteriales</taxon>
        <taxon>Mycobacteriaceae</taxon>
        <taxon>Mycobacteroides</taxon>
        <taxon>Mycobacteroides abscessus</taxon>
    </lineage>
</organism>
<proteinExistence type="predicted"/>
<dbReference type="Proteomes" id="UP000185210">
    <property type="component" value="Unassembled WGS sequence"/>
</dbReference>
<dbReference type="AlphaFoldDB" id="A0AB38D7D2"/>
<evidence type="ECO:0008006" key="4">
    <source>
        <dbReference type="Google" id="ProtNLM"/>
    </source>
</evidence>
<evidence type="ECO:0000313" key="2">
    <source>
        <dbReference type="EMBL" id="SIC26286.1"/>
    </source>
</evidence>